<dbReference type="InterPro" id="IPR012337">
    <property type="entry name" value="RNaseH-like_sf"/>
</dbReference>
<reference evidence="1" key="1">
    <citation type="journal article" date="2019" name="MBio">
        <title>Virus Genomes from Deep Sea Sediments Expand the Ocean Megavirome and Support Independent Origins of Viral Gigantism.</title>
        <authorList>
            <person name="Backstrom D."/>
            <person name="Yutin N."/>
            <person name="Jorgensen S.L."/>
            <person name="Dharamshi J."/>
            <person name="Homa F."/>
            <person name="Zaremba-Niedwiedzka K."/>
            <person name="Spang A."/>
            <person name="Wolf Y.I."/>
            <person name="Koonin E.V."/>
            <person name="Ettema T.J."/>
        </authorList>
    </citation>
    <scope>NUCLEOTIDE SEQUENCE</scope>
</reference>
<gene>
    <name evidence="1" type="ORF">LCMAC201_05580</name>
</gene>
<dbReference type="EMBL" id="MK500366">
    <property type="protein sequence ID" value="QBK87645.1"/>
    <property type="molecule type" value="Genomic_DNA"/>
</dbReference>
<name>A0A481YXV5_9VIRU</name>
<accession>A0A481YXV5</accession>
<organism evidence="1">
    <name type="scientific">Marseillevirus LCMAC201</name>
    <dbReference type="NCBI Taxonomy" id="2506605"/>
    <lineage>
        <taxon>Viruses</taxon>
        <taxon>Varidnaviria</taxon>
        <taxon>Bamfordvirae</taxon>
        <taxon>Nucleocytoviricota</taxon>
        <taxon>Megaviricetes</taxon>
        <taxon>Pimascovirales</taxon>
        <taxon>Pimascovirales incertae sedis</taxon>
        <taxon>Marseilleviridae</taxon>
    </lineage>
</organism>
<protein>
    <submittedName>
        <fullName evidence="1">Holliday junction resolvase</fullName>
    </submittedName>
</protein>
<proteinExistence type="predicted"/>
<evidence type="ECO:0000313" key="1">
    <source>
        <dbReference type="EMBL" id="QBK87645.1"/>
    </source>
</evidence>
<dbReference type="SUPFAM" id="SSF53098">
    <property type="entry name" value="Ribonuclease H-like"/>
    <property type="match status" value="1"/>
</dbReference>
<sequence>MTIFGVLCGLKDELVSFRMPLYAGFDIGIKNLAFCIIDSKEWRKYRAGESDNPGIKMWVNLNMVGDPETCVGIIKYGKKKGLCCGKQTKWVLDLEYYCGTHKPEYSTVYKSPKIKNLNMRLLKKKTFTELDNIELFNRVAHIAIESQPRINQQMKMFAASIESYFIIRQNIDNPHSMLKAIRASPAKNKLSMYDGPKINTEHIKNPYNRRKYLAQKHTEYFLHRSPEVLDEHYYPSKKRDDLADAFLHCIMAIK</sequence>